<dbReference type="InterPro" id="IPR008271">
    <property type="entry name" value="Ser/Thr_kinase_AS"/>
</dbReference>
<keyword evidence="3" id="KW-0418">Kinase</keyword>
<dbReference type="EMBL" id="JACEFO010002379">
    <property type="protein sequence ID" value="KAF8663031.1"/>
    <property type="molecule type" value="Genomic_DNA"/>
</dbReference>
<name>A0A835E6H7_9POAL</name>
<dbReference type="PANTHER" id="PTHR47973">
    <property type="entry name" value="CYSTEINE-RICH RECEPTOR-LIKE PROTEIN KINASE 3"/>
    <property type="match status" value="1"/>
</dbReference>
<protein>
    <recommendedName>
        <fullName evidence="6">Protein kinase domain-containing protein</fullName>
    </recommendedName>
</protein>
<keyword evidence="4" id="KW-0067">ATP-binding</keyword>
<evidence type="ECO:0000313" key="8">
    <source>
        <dbReference type="Proteomes" id="UP000636709"/>
    </source>
</evidence>
<evidence type="ECO:0000313" key="7">
    <source>
        <dbReference type="EMBL" id="KAF8663031.1"/>
    </source>
</evidence>
<dbReference type="GO" id="GO:0005524">
    <property type="term" value="F:ATP binding"/>
    <property type="evidence" value="ECO:0007669"/>
    <property type="project" value="UniProtKB-KW"/>
</dbReference>
<dbReference type="Gene3D" id="1.10.510.10">
    <property type="entry name" value="Transferase(Phosphotransferase) domain 1"/>
    <property type="match status" value="1"/>
</dbReference>
<feature type="region of interest" description="Disordered" evidence="5">
    <location>
        <begin position="1"/>
        <end position="24"/>
    </location>
</feature>
<dbReference type="Pfam" id="PF00069">
    <property type="entry name" value="Pkinase"/>
    <property type="match status" value="1"/>
</dbReference>
<dbReference type="Proteomes" id="UP000636709">
    <property type="component" value="Unassembled WGS sequence"/>
</dbReference>
<dbReference type="FunFam" id="1.10.510.10:FF:000444">
    <property type="entry name" value="probable L-type lectin-domain containing receptor kinase S.5"/>
    <property type="match status" value="1"/>
</dbReference>
<keyword evidence="8" id="KW-1185">Reference proteome</keyword>
<dbReference type="SUPFAM" id="SSF56112">
    <property type="entry name" value="Protein kinase-like (PK-like)"/>
    <property type="match status" value="1"/>
</dbReference>
<dbReference type="InterPro" id="IPR052059">
    <property type="entry name" value="CR_Ser/Thr_kinase"/>
</dbReference>
<accession>A0A835E6H7</accession>
<dbReference type="OrthoDB" id="676172at2759"/>
<dbReference type="SMART" id="SM00220">
    <property type="entry name" value="S_TKc"/>
    <property type="match status" value="1"/>
</dbReference>
<dbReference type="PROSITE" id="PS00108">
    <property type="entry name" value="PROTEIN_KINASE_ST"/>
    <property type="match status" value="1"/>
</dbReference>
<dbReference type="AlphaFoldDB" id="A0A835E6H7"/>
<gene>
    <name evidence="7" type="ORF">HU200_055622</name>
</gene>
<feature type="compositionally biased region" description="Basic and acidic residues" evidence="5">
    <location>
        <begin position="1"/>
        <end position="10"/>
    </location>
</feature>
<dbReference type="InterPro" id="IPR011009">
    <property type="entry name" value="Kinase-like_dom_sf"/>
</dbReference>
<keyword evidence="2" id="KW-0547">Nucleotide-binding</keyword>
<evidence type="ECO:0000256" key="2">
    <source>
        <dbReference type="ARBA" id="ARBA00022741"/>
    </source>
</evidence>
<proteinExistence type="predicted"/>
<dbReference type="GO" id="GO:0004672">
    <property type="term" value="F:protein kinase activity"/>
    <property type="evidence" value="ECO:0007669"/>
    <property type="project" value="InterPro"/>
</dbReference>
<evidence type="ECO:0000259" key="6">
    <source>
        <dbReference type="PROSITE" id="PS50011"/>
    </source>
</evidence>
<organism evidence="7 8">
    <name type="scientific">Digitaria exilis</name>
    <dbReference type="NCBI Taxonomy" id="1010633"/>
    <lineage>
        <taxon>Eukaryota</taxon>
        <taxon>Viridiplantae</taxon>
        <taxon>Streptophyta</taxon>
        <taxon>Embryophyta</taxon>
        <taxon>Tracheophyta</taxon>
        <taxon>Spermatophyta</taxon>
        <taxon>Magnoliopsida</taxon>
        <taxon>Liliopsida</taxon>
        <taxon>Poales</taxon>
        <taxon>Poaceae</taxon>
        <taxon>PACMAD clade</taxon>
        <taxon>Panicoideae</taxon>
        <taxon>Panicodae</taxon>
        <taxon>Paniceae</taxon>
        <taxon>Anthephorinae</taxon>
        <taxon>Digitaria</taxon>
    </lineage>
</organism>
<evidence type="ECO:0000256" key="3">
    <source>
        <dbReference type="ARBA" id="ARBA00022777"/>
    </source>
</evidence>
<comment type="caution">
    <text evidence="7">The sequence shown here is derived from an EMBL/GenBank/DDBJ whole genome shotgun (WGS) entry which is preliminary data.</text>
</comment>
<dbReference type="Gramene" id="Dexi5A01G0005200.1">
    <property type="protein sequence ID" value="Dexi5A01G0005200.1:cds"/>
    <property type="gene ID" value="Dexi5A01G0005200"/>
</dbReference>
<evidence type="ECO:0000256" key="4">
    <source>
        <dbReference type="ARBA" id="ARBA00022840"/>
    </source>
</evidence>
<evidence type="ECO:0000256" key="1">
    <source>
        <dbReference type="ARBA" id="ARBA00022679"/>
    </source>
</evidence>
<dbReference type="PROSITE" id="PS50011">
    <property type="entry name" value="PROTEIN_KINASE_DOM"/>
    <property type="match status" value="1"/>
</dbReference>
<sequence>MPNDSLDQHLFRWSGGNQQQPTPISRWDTRYNMVKDIATGLHYVHHEYEPRVLHRDIKANNIMIDSGFQGRLGDFGLACVVAKGKESYTDIGAPGTLGFRAPEYIHSGKATTKSDIFAFGVLVLEIVTGKVAVDAQHHHLADWVWHLHKEGRLPDAIDPTLTTEFHTNDAKRLLLLGLACCQPNPSDRPTMVKALQIITKSEPPTDVPVEKPGFVWPPEEEQSLSSDNNYSTEQSSLGVHQTVTVGIEMTEAGQASSSENRGNGLHHRPIAGTSKELFSIYHTAEK</sequence>
<keyword evidence="1" id="KW-0808">Transferase</keyword>
<feature type="compositionally biased region" description="Polar residues" evidence="5">
    <location>
        <begin position="223"/>
        <end position="236"/>
    </location>
</feature>
<evidence type="ECO:0000256" key="5">
    <source>
        <dbReference type="SAM" id="MobiDB-lite"/>
    </source>
</evidence>
<feature type="domain" description="Protein kinase" evidence="6">
    <location>
        <begin position="1"/>
        <end position="205"/>
    </location>
</feature>
<feature type="region of interest" description="Disordered" evidence="5">
    <location>
        <begin position="215"/>
        <end position="236"/>
    </location>
</feature>
<dbReference type="InterPro" id="IPR000719">
    <property type="entry name" value="Prot_kinase_dom"/>
</dbReference>
<reference evidence="7" key="1">
    <citation type="submission" date="2020-07" db="EMBL/GenBank/DDBJ databases">
        <title>Genome sequence and genetic diversity analysis of an under-domesticated orphan crop, white fonio (Digitaria exilis).</title>
        <authorList>
            <person name="Bennetzen J.L."/>
            <person name="Chen S."/>
            <person name="Ma X."/>
            <person name="Wang X."/>
            <person name="Yssel A.E.J."/>
            <person name="Chaluvadi S.R."/>
            <person name="Johnson M."/>
            <person name="Gangashetty P."/>
            <person name="Hamidou F."/>
            <person name="Sanogo M.D."/>
            <person name="Zwaenepoel A."/>
            <person name="Wallace J."/>
            <person name="Van De Peer Y."/>
            <person name="Van Deynze A."/>
        </authorList>
    </citation>
    <scope>NUCLEOTIDE SEQUENCE</scope>
    <source>
        <tissue evidence="7">Leaves</tissue>
    </source>
</reference>